<dbReference type="Proteomes" id="UP000094819">
    <property type="component" value="Unassembled WGS sequence"/>
</dbReference>
<dbReference type="OrthoDB" id="1470350at2759"/>
<dbReference type="Pfam" id="PF00067">
    <property type="entry name" value="p450"/>
    <property type="match status" value="1"/>
</dbReference>
<dbReference type="InterPro" id="IPR050121">
    <property type="entry name" value="Cytochrome_P450_monoxygenase"/>
</dbReference>
<evidence type="ECO:0000256" key="7">
    <source>
        <dbReference type="ARBA" id="ARBA00023033"/>
    </source>
</evidence>
<keyword evidence="9" id="KW-0812">Transmembrane</keyword>
<proteinExistence type="inferred from homology"/>
<sequence>MPLPSLFGALFPAFHLHSWAHIALSLLALIAATLFAAYLYAYPIRLARLHFYNLPAGPEPESFLWGSLPTLLKSEPNVPQGEWTAKYGHTIRYRMQLGAPRFMTLDATGLNYILSHPDVFPKPDVTRRALADMLGNGLLTSEGEDHKRQRRALNPSFSVGAIKNMVPTFYDKAYELQAKLLALVENDDPSEKASPTPAKEEDFVPGGKKIDVMRYLGKTTLDVIGVTGFGYDFKTLSEPNNALSDAYAQMFTAGMNITFKDFVLNRIPLIRHIPTEKSRIIASSRKITRDMGAKLVKDKKEVVMASFGDDLEKGQDIGKDLLSILIKANMAADLKPEQRLTDEEVLNQITTFMLAGNETTSTGLSWTLYNLALNMDVQAKLREEVMSIPDERPDLETLNSLTYMDAVLREALRLCPPAPGTIRQAKEDVVIPLGVPLKGRDGTMMESVGINKGTMVFIPIANVNCSEAIWGPNASKFDPSRFLSSSTEVKPTHVPGVWGNLLTFLGGTRNCIGYKFALAEMKAILSVLMKNFEFQELKSKPEVEKRSAVVMRCRIKGEEDAGLQMPLMVVPLEAV</sequence>
<reference evidence="10 11" key="1">
    <citation type="submission" date="2016-06" db="EMBL/GenBank/DDBJ databases">
        <title>Evolution of pathogenesis and genome organization in the Tremellales.</title>
        <authorList>
            <person name="Cuomo C."/>
            <person name="Litvintseva A."/>
            <person name="Heitman J."/>
            <person name="Chen Y."/>
            <person name="Sun S."/>
            <person name="Springer D."/>
            <person name="Dromer F."/>
            <person name="Young S."/>
            <person name="Zeng Q."/>
            <person name="Chapman S."/>
            <person name="Gujja S."/>
            <person name="Saif S."/>
            <person name="Birren B."/>
        </authorList>
    </citation>
    <scope>NUCLEOTIDE SEQUENCE [LARGE SCALE GENOMIC DNA]</scope>
    <source>
        <strain evidence="10 11">CBS 7118</strain>
    </source>
</reference>
<evidence type="ECO:0000256" key="3">
    <source>
        <dbReference type="ARBA" id="ARBA00010617"/>
    </source>
</evidence>
<dbReference type="AlphaFoldDB" id="A0A1E3JBQ2"/>
<accession>A0A1E3JBQ2</accession>
<keyword evidence="5" id="KW-0560">Oxidoreductase</keyword>
<dbReference type="SUPFAM" id="SSF48264">
    <property type="entry name" value="Cytochrome P450"/>
    <property type="match status" value="1"/>
</dbReference>
<dbReference type="PANTHER" id="PTHR24305:SF166">
    <property type="entry name" value="CYTOCHROME P450 12A4, MITOCHONDRIAL-RELATED"/>
    <property type="match status" value="1"/>
</dbReference>
<dbReference type="InterPro" id="IPR001128">
    <property type="entry name" value="Cyt_P450"/>
</dbReference>
<dbReference type="GO" id="GO:0016705">
    <property type="term" value="F:oxidoreductase activity, acting on paired donors, with incorporation or reduction of molecular oxygen"/>
    <property type="evidence" value="ECO:0007669"/>
    <property type="project" value="InterPro"/>
</dbReference>
<keyword evidence="6 8" id="KW-0408">Iron</keyword>
<evidence type="ECO:0000313" key="10">
    <source>
        <dbReference type="EMBL" id="ODN97341.1"/>
    </source>
</evidence>
<gene>
    <name evidence="10" type="ORF">L198_03904</name>
</gene>
<comment type="cofactor">
    <cofactor evidence="1 8">
        <name>heme</name>
        <dbReference type="ChEBI" id="CHEBI:30413"/>
    </cofactor>
</comment>
<dbReference type="PRINTS" id="PR00385">
    <property type="entry name" value="P450"/>
</dbReference>
<dbReference type="GO" id="GO:0020037">
    <property type="term" value="F:heme binding"/>
    <property type="evidence" value="ECO:0007669"/>
    <property type="project" value="InterPro"/>
</dbReference>
<evidence type="ECO:0000313" key="11">
    <source>
        <dbReference type="Proteomes" id="UP000094819"/>
    </source>
</evidence>
<comment type="caution">
    <text evidence="10">The sequence shown here is derived from an EMBL/GenBank/DDBJ whole genome shotgun (WGS) entry which is preliminary data.</text>
</comment>
<keyword evidence="9" id="KW-1133">Transmembrane helix</keyword>
<organism evidence="10 11">
    <name type="scientific">Cryptococcus wingfieldii CBS 7118</name>
    <dbReference type="NCBI Taxonomy" id="1295528"/>
    <lineage>
        <taxon>Eukaryota</taxon>
        <taxon>Fungi</taxon>
        <taxon>Dikarya</taxon>
        <taxon>Basidiomycota</taxon>
        <taxon>Agaricomycotina</taxon>
        <taxon>Tremellomycetes</taxon>
        <taxon>Tremellales</taxon>
        <taxon>Cryptococcaceae</taxon>
        <taxon>Cryptococcus</taxon>
    </lineage>
</organism>
<dbReference type="RefSeq" id="XP_019031943.1">
    <property type="nucleotide sequence ID" value="XM_019176030.1"/>
</dbReference>
<feature type="binding site" description="axial binding residue" evidence="8">
    <location>
        <position position="511"/>
    </location>
    <ligand>
        <name>heme</name>
        <dbReference type="ChEBI" id="CHEBI:30413"/>
    </ligand>
    <ligandPart>
        <name>Fe</name>
        <dbReference type="ChEBI" id="CHEBI:18248"/>
    </ligandPart>
</feature>
<comment type="pathway">
    <text evidence="2">Secondary metabolite biosynthesis.</text>
</comment>
<evidence type="ECO:0000256" key="4">
    <source>
        <dbReference type="ARBA" id="ARBA00022617"/>
    </source>
</evidence>
<dbReference type="InterPro" id="IPR002401">
    <property type="entry name" value="Cyt_P450_E_grp-I"/>
</dbReference>
<dbReference type="PANTHER" id="PTHR24305">
    <property type="entry name" value="CYTOCHROME P450"/>
    <property type="match status" value="1"/>
</dbReference>
<evidence type="ECO:0000256" key="2">
    <source>
        <dbReference type="ARBA" id="ARBA00005179"/>
    </source>
</evidence>
<dbReference type="EMBL" id="AWGH01000010">
    <property type="protein sequence ID" value="ODN97341.1"/>
    <property type="molecule type" value="Genomic_DNA"/>
</dbReference>
<dbReference type="GeneID" id="30193117"/>
<dbReference type="CDD" id="cd11069">
    <property type="entry name" value="CYP_FUM15-like"/>
    <property type="match status" value="1"/>
</dbReference>
<dbReference type="GO" id="GO:0005506">
    <property type="term" value="F:iron ion binding"/>
    <property type="evidence" value="ECO:0007669"/>
    <property type="project" value="InterPro"/>
</dbReference>
<comment type="similarity">
    <text evidence="3">Belongs to the cytochrome P450 family.</text>
</comment>
<dbReference type="InterPro" id="IPR036396">
    <property type="entry name" value="Cyt_P450_sf"/>
</dbReference>
<evidence type="ECO:0000256" key="5">
    <source>
        <dbReference type="ARBA" id="ARBA00023002"/>
    </source>
</evidence>
<keyword evidence="9" id="KW-0472">Membrane</keyword>
<keyword evidence="8" id="KW-0479">Metal-binding</keyword>
<keyword evidence="4 8" id="KW-0349">Heme</keyword>
<keyword evidence="11" id="KW-1185">Reference proteome</keyword>
<name>A0A1E3JBQ2_9TREE</name>
<evidence type="ECO:0000256" key="8">
    <source>
        <dbReference type="PIRSR" id="PIRSR602401-1"/>
    </source>
</evidence>
<dbReference type="PRINTS" id="PR00463">
    <property type="entry name" value="EP450I"/>
</dbReference>
<dbReference type="GO" id="GO:0004497">
    <property type="term" value="F:monooxygenase activity"/>
    <property type="evidence" value="ECO:0007669"/>
    <property type="project" value="UniProtKB-KW"/>
</dbReference>
<dbReference type="Gene3D" id="1.10.630.10">
    <property type="entry name" value="Cytochrome P450"/>
    <property type="match status" value="1"/>
</dbReference>
<evidence type="ECO:0000256" key="9">
    <source>
        <dbReference type="SAM" id="Phobius"/>
    </source>
</evidence>
<keyword evidence="7" id="KW-0503">Monooxygenase</keyword>
<evidence type="ECO:0000256" key="1">
    <source>
        <dbReference type="ARBA" id="ARBA00001971"/>
    </source>
</evidence>
<evidence type="ECO:0000256" key="6">
    <source>
        <dbReference type="ARBA" id="ARBA00023004"/>
    </source>
</evidence>
<protein>
    <submittedName>
        <fullName evidence="10">Cytochrome P450</fullName>
    </submittedName>
</protein>
<feature type="transmembrane region" description="Helical" evidence="9">
    <location>
        <begin position="20"/>
        <end position="41"/>
    </location>
</feature>